<dbReference type="InterPro" id="IPR033891">
    <property type="entry name" value="TTC38"/>
</dbReference>
<sequence>MLSDQQGLQVTGATEEALGFYHTGLQAFNLYSGDPLAPLQQATEAAPQFAMAYLLQAGLCAVATEPAANVAAQNFLLAARDLPMNEREESLFAALEKLIMGYWTSAAESLDFHCARYPHDLVALQCGHLVDFYRANSRDLRDRLARALPHWSAEIPGYSLLLGMYAFGLEECGDYGSAEEYGHSAIELEPFDCWAHHAVAHVLEMTGRPEVGIQWMESREPFWAGEENFFKVHNWWHRALYHLDLDEPDEALAIYDGPIRSGRSNMALDMVDASALLWRLAISGTDPGGRWKELAEAWEQHADGRLYPFNDWHAVMSYLGAGQEDRVEDIANSLRAGRDNEAEVSHWGWKTGLPLVEGFTAFWHGDFMKAVEHLHSARYIANTFGGSHAQRDIIDWTLAEAAIRSGRRHLAEAFTNERLALKPDSRINQSFVARAGALPDPG</sequence>
<keyword evidence="6" id="KW-1185">Reference proteome</keyword>
<dbReference type="SUPFAM" id="SSF48452">
    <property type="entry name" value="TPR-like"/>
    <property type="match status" value="1"/>
</dbReference>
<gene>
    <name evidence="5" type="ORF">SAMN05216212_0195</name>
</gene>
<evidence type="ECO:0000256" key="4">
    <source>
        <dbReference type="ARBA" id="ARBA00022803"/>
    </source>
</evidence>
<accession>A0A1G8UPY9</accession>
<protein>
    <recommendedName>
        <fullName evidence="2">Tetratricopeptide repeat protein 38</fullName>
    </recommendedName>
</protein>
<dbReference type="PANTHER" id="PTHR16263">
    <property type="entry name" value="TETRATRICOPEPTIDE REPEAT PROTEIN 38"/>
    <property type="match status" value="1"/>
</dbReference>
<comment type="similarity">
    <text evidence="1">Belongs to the TTC38 family.</text>
</comment>
<evidence type="ECO:0000256" key="1">
    <source>
        <dbReference type="ARBA" id="ARBA00005857"/>
    </source>
</evidence>
<dbReference type="AlphaFoldDB" id="A0A1G8UPY9"/>
<evidence type="ECO:0000256" key="3">
    <source>
        <dbReference type="ARBA" id="ARBA00022737"/>
    </source>
</evidence>
<dbReference type="Gene3D" id="1.25.40.10">
    <property type="entry name" value="Tetratricopeptide repeat domain"/>
    <property type="match status" value="1"/>
</dbReference>
<dbReference type="OrthoDB" id="9815900at2"/>
<dbReference type="RefSeq" id="WP_091506601.1">
    <property type="nucleotide sequence ID" value="NZ_FNFH01000001.1"/>
</dbReference>
<evidence type="ECO:0000313" key="6">
    <source>
        <dbReference type="Proteomes" id="UP000199305"/>
    </source>
</evidence>
<evidence type="ECO:0000313" key="5">
    <source>
        <dbReference type="EMBL" id="SDJ55040.1"/>
    </source>
</evidence>
<proteinExistence type="inferred from homology"/>
<name>A0A1G8UPY9_9GAMM</name>
<organism evidence="5 6">
    <name type="scientific">Microbulbifer yueqingensis</name>
    <dbReference type="NCBI Taxonomy" id="658219"/>
    <lineage>
        <taxon>Bacteria</taxon>
        <taxon>Pseudomonadati</taxon>
        <taxon>Pseudomonadota</taxon>
        <taxon>Gammaproteobacteria</taxon>
        <taxon>Cellvibrionales</taxon>
        <taxon>Microbulbiferaceae</taxon>
        <taxon>Microbulbifer</taxon>
    </lineage>
</organism>
<dbReference type="CDD" id="cd05804">
    <property type="entry name" value="StaR_like"/>
    <property type="match status" value="1"/>
</dbReference>
<dbReference type="Proteomes" id="UP000199305">
    <property type="component" value="Unassembled WGS sequence"/>
</dbReference>
<dbReference type="PANTHER" id="PTHR16263:SF4">
    <property type="entry name" value="TETRATRICOPEPTIDE REPEAT PROTEIN 38"/>
    <property type="match status" value="1"/>
</dbReference>
<keyword evidence="4" id="KW-0802">TPR repeat</keyword>
<dbReference type="InterPro" id="IPR011990">
    <property type="entry name" value="TPR-like_helical_dom_sf"/>
</dbReference>
<reference evidence="6" key="1">
    <citation type="submission" date="2016-10" db="EMBL/GenBank/DDBJ databases">
        <authorList>
            <person name="Varghese N."/>
            <person name="Submissions S."/>
        </authorList>
    </citation>
    <scope>NUCLEOTIDE SEQUENCE [LARGE SCALE GENOMIC DNA]</scope>
    <source>
        <strain evidence="6">CGMCC 1.10658</strain>
    </source>
</reference>
<dbReference type="STRING" id="658219.SAMN05216212_0195"/>
<keyword evidence="3" id="KW-0677">Repeat</keyword>
<dbReference type="EMBL" id="FNFH01000001">
    <property type="protein sequence ID" value="SDJ55040.1"/>
    <property type="molecule type" value="Genomic_DNA"/>
</dbReference>
<evidence type="ECO:0000256" key="2">
    <source>
        <dbReference type="ARBA" id="ARBA00019992"/>
    </source>
</evidence>